<dbReference type="InterPro" id="IPR001841">
    <property type="entry name" value="Znf_RING"/>
</dbReference>
<protein>
    <recommendedName>
        <fullName evidence="5">RING-type domain-containing protein</fullName>
    </recommendedName>
</protein>
<dbReference type="CDD" id="cd16454">
    <property type="entry name" value="RING-H2_PA-TM-RING"/>
    <property type="match status" value="1"/>
</dbReference>
<feature type="domain" description="RING-type" evidence="5">
    <location>
        <begin position="190"/>
        <end position="231"/>
    </location>
</feature>
<dbReference type="SUPFAM" id="SSF57850">
    <property type="entry name" value="RING/U-box"/>
    <property type="match status" value="1"/>
</dbReference>
<dbReference type="EMBL" id="JAMYWD010000001">
    <property type="protein sequence ID" value="KAJ4980704.1"/>
    <property type="molecule type" value="Genomic_DNA"/>
</dbReference>
<dbReference type="PANTHER" id="PTHR45931:SF3">
    <property type="entry name" value="RING ZINC FINGER-CONTAINING PROTEIN"/>
    <property type="match status" value="1"/>
</dbReference>
<dbReference type="Pfam" id="PF13639">
    <property type="entry name" value="zf-RING_2"/>
    <property type="match status" value="1"/>
</dbReference>
<keyword evidence="7" id="KW-1185">Reference proteome</keyword>
<accession>A0A9Q0L1P4</accession>
<dbReference type="InterPro" id="IPR051834">
    <property type="entry name" value="RING_finger_E3_ligase"/>
</dbReference>
<name>A0A9Q0L1P4_9MAGN</name>
<evidence type="ECO:0000313" key="6">
    <source>
        <dbReference type="EMBL" id="KAJ4980704.1"/>
    </source>
</evidence>
<gene>
    <name evidence="6" type="ORF">NE237_031541</name>
</gene>
<dbReference type="PROSITE" id="PS50089">
    <property type="entry name" value="ZF_RING_2"/>
    <property type="match status" value="1"/>
</dbReference>
<keyword evidence="1" id="KW-0479">Metal-binding</keyword>
<dbReference type="GO" id="GO:0061630">
    <property type="term" value="F:ubiquitin protein ligase activity"/>
    <property type="evidence" value="ECO:0007669"/>
    <property type="project" value="TreeGrafter"/>
</dbReference>
<organism evidence="6 7">
    <name type="scientific">Protea cynaroides</name>
    <dbReference type="NCBI Taxonomy" id="273540"/>
    <lineage>
        <taxon>Eukaryota</taxon>
        <taxon>Viridiplantae</taxon>
        <taxon>Streptophyta</taxon>
        <taxon>Embryophyta</taxon>
        <taxon>Tracheophyta</taxon>
        <taxon>Spermatophyta</taxon>
        <taxon>Magnoliopsida</taxon>
        <taxon>Proteales</taxon>
        <taxon>Proteaceae</taxon>
        <taxon>Protea</taxon>
    </lineage>
</organism>
<keyword evidence="3" id="KW-0862">Zinc</keyword>
<dbReference type="PANTHER" id="PTHR45931">
    <property type="entry name" value="SI:CH211-59O9.10"/>
    <property type="match status" value="1"/>
</dbReference>
<evidence type="ECO:0000256" key="4">
    <source>
        <dbReference type="PROSITE-ProRule" id="PRU00175"/>
    </source>
</evidence>
<proteinExistence type="predicted"/>
<dbReference type="GO" id="GO:0008270">
    <property type="term" value="F:zinc ion binding"/>
    <property type="evidence" value="ECO:0007669"/>
    <property type="project" value="UniProtKB-KW"/>
</dbReference>
<dbReference type="Gene3D" id="3.30.40.10">
    <property type="entry name" value="Zinc/RING finger domain, C3HC4 (zinc finger)"/>
    <property type="match status" value="1"/>
</dbReference>
<dbReference type="SMART" id="SM00184">
    <property type="entry name" value="RING"/>
    <property type="match status" value="1"/>
</dbReference>
<evidence type="ECO:0000256" key="3">
    <source>
        <dbReference type="ARBA" id="ARBA00022833"/>
    </source>
</evidence>
<dbReference type="Proteomes" id="UP001141806">
    <property type="component" value="Unassembled WGS sequence"/>
</dbReference>
<evidence type="ECO:0000259" key="5">
    <source>
        <dbReference type="PROSITE" id="PS50089"/>
    </source>
</evidence>
<evidence type="ECO:0000256" key="2">
    <source>
        <dbReference type="ARBA" id="ARBA00022771"/>
    </source>
</evidence>
<dbReference type="GO" id="GO:0006511">
    <property type="term" value="P:ubiquitin-dependent protein catabolic process"/>
    <property type="evidence" value="ECO:0007669"/>
    <property type="project" value="TreeGrafter"/>
</dbReference>
<sequence>MRISLQVGLRADHGGSCESADNLGPPVEPKASFYFIIEREYVVVSSTTIHGTRTSGLSHFVFNIVDFSQLLSPMLNEKCIHDMLADIPVLSPPTIEAGLKQGLSRYVLEEALLCQERRARYLDIFVGLTFNCVEEIGEPSSLMMMGTISDGDINGGFTCVPASRSSIQALEINKFDEYHTTEDQEQSSTCMICMDDFVKGVEIARLPCTHFFHGECIFMWLENKNSCPLCRFALPAEESAD</sequence>
<evidence type="ECO:0000313" key="7">
    <source>
        <dbReference type="Proteomes" id="UP001141806"/>
    </source>
</evidence>
<dbReference type="InterPro" id="IPR013083">
    <property type="entry name" value="Znf_RING/FYVE/PHD"/>
</dbReference>
<keyword evidence="2 4" id="KW-0863">Zinc-finger</keyword>
<dbReference type="AlphaFoldDB" id="A0A9Q0L1P4"/>
<dbReference type="OrthoDB" id="4348522at2759"/>
<dbReference type="GO" id="GO:0005634">
    <property type="term" value="C:nucleus"/>
    <property type="evidence" value="ECO:0007669"/>
    <property type="project" value="TreeGrafter"/>
</dbReference>
<reference evidence="6" key="1">
    <citation type="journal article" date="2023" name="Plant J.">
        <title>The genome of the king protea, Protea cynaroides.</title>
        <authorList>
            <person name="Chang J."/>
            <person name="Duong T.A."/>
            <person name="Schoeman C."/>
            <person name="Ma X."/>
            <person name="Roodt D."/>
            <person name="Barker N."/>
            <person name="Li Z."/>
            <person name="Van de Peer Y."/>
            <person name="Mizrachi E."/>
        </authorList>
    </citation>
    <scope>NUCLEOTIDE SEQUENCE</scope>
    <source>
        <tissue evidence="6">Young leaves</tissue>
    </source>
</reference>
<evidence type="ECO:0000256" key="1">
    <source>
        <dbReference type="ARBA" id="ARBA00022723"/>
    </source>
</evidence>
<comment type="caution">
    <text evidence="6">The sequence shown here is derived from an EMBL/GenBank/DDBJ whole genome shotgun (WGS) entry which is preliminary data.</text>
</comment>